<dbReference type="Proteomes" id="UP000307201">
    <property type="component" value="Unassembled WGS sequence"/>
</dbReference>
<evidence type="ECO:0000256" key="9">
    <source>
        <dbReference type="ARBA" id="ARBA00049152"/>
    </source>
</evidence>
<evidence type="ECO:0000259" key="12">
    <source>
        <dbReference type="PROSITE" id="PS50989"/>
    </source>
</evidence>
<evidence type="ECO:0000256" key="4">
    <source>
        <dbReference type="ARBA" id="ARBA00022741"/>
    </source>
</evidence>
<dbReference type="Gene3D" id="3.90.226.10">
    <property type="entry name" value="2-enoyl-CoA Hydratase, Chain A, domain 1"/>
    <property type="match status" value="1"/>
</dbReference>
<keyword evidence="2 10" id="KW-0444">Lipid biosynthesis</keyword>
<feature type="domain" description="CoA carboxyltransferase C-terminal" evidence="12">
    <location>
        <begin position="21"/>
        <end position="268"/>
    </location>
</feature>
<protein>
    <recommendedName>
        <fullName evidence="10">Acetyl-coenzyme A carboxylase carboxyl transferase subunit alpha</fullName>
        <shortName evidence="10">ACCase subunit alpha</shortName>
        <shortName evidence="10">Acetyl-CoA carboxylase carboxyltransferase subunit alpha</shortName>
        <ecNumber evidence="10">2.1.3.15</ecNumber>
    </recommendedName>
</protein>
<evidence type="ECO:0000256" key="3">
    <source>
        <dbReference type="ARBA" id="ARBA00022679"/>
    </source>
</evidence>
<organism evidence="13 14">
    <name type="scientific">Marinilactibacillus psychrotolerans</name>
    <dbReference type="NCBI Taxonomy" id="191770"/>
    <lineage>
        <taxon>Bacteria</taxon>
        <taxon>Bacillati</taxon>
        <taxon>Bacillota</taxon>
        <taxon>Bacilli</taxon>
        <taxon>Lactobacillales</taxon>
        <taxon>Carnobacteriaceae</taxon>
        <taxon>Marinilactibacillus</taxon>
    </lineage>
</organism>
<proteinExistence type="inferred from homology"/>
<dbReference type="AlphaFoldDB" id="A0A5R9C5K1"/>
<sequence>MQSLIPIFKDNQKSSRLIVNNNRKRGDQMAEAMDIVSIARQTDRITTTELIEAIFDDFIELHGDRSYKDDAAIVGGIGMLNGQPVTIIGNQKGHDLEENLKRNFGSPHPEGYRKSLRLMKQAEKFNRPIITFVNTSGAYCGVEAEERGQGEALAKNLLEMSDLSVPILSIIVGEGGSGGALALAAGNKVWMMEFSIYSILSPEGFASILWKDSKRAGEAAEIMKLTSYDLLELGVIDRIIYEEKEGEKISYAQLLNSLKEDIEIEIKQLTSKSKDQLIEQRYNRFRKF</sequence>
<keyword evidence="7 10" id="KW-0443">Lipid metabolism</keyword>
<comment type="subcellular location">
    <subcellularLocation>
        <location evidence="10">Cytoplasm</location>
    </subcellularLocation>
</comment>
<dbReference type="EMBL" id="VBTE01000009">
    <property type="protein sequence ID" value="TLQ08284.1"/>
    <property type="molecule type" value="Genomic_DNA"/>
</dbReference>
<evidence type="ECO:0000256" key="10">
    <source>
        <dbReference type="HAMAP-Rule" id="MF_00823"/>
    </source>
</evidence>
<dbReference type="OrthoDB" id="9808023at2"/>
<accession>A0A5R9C5K1</accession>
<dbReference type="InterPro" id="IPR001095">
    <property type="entry name" value="Acetyl_CoA_COase_a_su"/>
</dbReference>
<keyword evidence="6 10" id="KW-0067">ATP-binding</keyword>
<dbReference type="GO" id="GO:0016743">
    <property type="term" value="F:carboxyl- or carbamoyltransferase activity"/>
    <property type="evidence" value="ECO:0007669"/>
    <property type="project" value="UniProtKB-UniRule"/>
</dbReference>
<keyword evidence="8 10" id="KW-0275">Fatty acid biosynthesis</keyword>
<dbReference type="PROSITE" id="PS50989">
    <property type="entry name" value="COA_CT_CTER"/>
    <property type="match status" value="1"/>
</dbReference>
<evidence type="ECO:0000256" key="5">
    <source>
        <dbReference type="ARBA" id="ARBA00022832"/>
    </source>
</evidence>
<keyword evidence="5 10" id="KW-0276">Fatty acid metabolism</keyword>
<dbReference type="NCBIfam" id="TIGR00513">
    <property type="entry name" value="accA"/>
    <property type="match status" value="1"/>
</dbReference>
<gene>
    <name evidence="10" type="primary">accA</name>
    <name evidence="13" type="ORF">FEZ48_04425</name>
</gene>
<comment type="pathway">
    <text evidence="1 10">Lipid metabolism; malonyl-CoA biosynthesis; malonyl-CoA from acetyl-CoA: step 1/1.</text>
</comment>
<comment type="function">
    <text evidence="10">Component of the acetyl coenzyme A carboxylase (ACC) complex. First, biotin carboxylase catalyzes the carboxylation of biotin on its carrier protein (BCCP) and then the CO(2) group is transferred by the carboxyltransferase to acetyl-CoA to form malonyl-CoA.</text>
</comment>
<evidence type="ECO:0000256" key="8">
    <source>
        <dbReference type="ARBA" id="ARBA00023160"/>
    </source>
</evidence>
<dbReference type="SUPFAM" id="SSF52096">
    <property type="entry name" value="ClpP/crotonase"/>
    <property type="match status" value="1"/>
</dbReference>
<keyword evidence="3 10" id="KW-0808">Transferase</keyword>
<dbReference type="UniPathway" id="UPA00655">
    <property type="reaction ID" value="UER00711"/>
</dbReference>
<keyword evidence="11" id="KW-0175">Coiled coil</keyword>
<dbReference type="PANTHER" id="PTHR42853:SF3">
    <property type="entry name" value="ACETYL-COENZYME A CARBOXYLASE CARBOXYL TRANSFERASE SUBUNIT ALPHA, CHLOROPLASTIC"/>
    <property type="match status" value="1"/>
</dbReference>
<dbReference type="Pfam" id="PF03255">
    <property type="entry name" value="ACCA"/>
    <property type="match status" value="1"/>
</dbReference>
<comment type="subunit">
    <text evidence="10">Acetyl-CoA carboxylase is a heterohexamer composed of biotin carboxyl carrier protein (AccB), biotin carboxylase (AccC) and two subunits each of ACCase subunit alpha (AccA) and ACCase subunit beta (AccD).</text>
</comment>
<keyword evidence="4 10" id="KW-0547">Nucleotide-binding</keyword>
<dbReference type="PANTHER" id="PTHR42853">
    <property type="entry name" value="ACETYL-COENZYME A CARBOXYLASE CARBOXYL TRANSFERASE SUBUNIT ALPHA"/>
    <property type="match status" value="1"/>
</dbReference>
<dbReference type="NCBIfam" id="NF004344">
    <property type="entry name" value="PRK05724.1"/>
    <property type="match status" value="1"/>
</dbReference>
<dbReference type="EC" id="2.1.3.15" evidence="10"/>
<reference evidence="13 14" key="1">
    <citation type="submission" date="2019-05" db="EMBL/GenBank/DDBJ databases">
        <title>The metagenome of a microbial culture collection derived from dairy environment covers the genomic content of the human microbiome.</title>
        <authorList>
            <person name="Roder T."/>
            <person name="Wuthrich D."/>
            <person name="Sattari Z."/>
            <person name="Von Ah U."/>
            <person name="Bar C."/>
            <person name="Ronchi F."/>
            <person name="Macpherson A.J."/>
            <person name="Ganal-Vonarburg S.C."/>
            <person name="Bruggmann R."/>
            <person name="Vergeres G."/>
        </authorList>
    </citation>
    <scope>NUCLEOTIDE SEQUENCE [LARGE SCALE GENOMIC DNA]</scope>
    <source>
        <strain evidence="13 14">FAM 24235</strain>
    </source>
</reference>
<evidence type="ECO:0000313" key="14">
    <source>
        <dbReference type="Proteomes" id="UP000307201"/>
    </source>
</evidence>
<dbReference type="GO" id="GO:0006633">
    <property type="term" value="P:fatty acid biosynthetic process"/>
    <property type="evidence" value="ECO:0007669"/>
    <property type="project" value="UniProtKB-KW"/>
</dbReference>
<dbReference type="InterPro" id="IPR029045">
    <property type="entry name" value="ClpP/crotonase-like_dom_sf"/>
</dbReference>
<name>A0A5R9C5K1_9LACT</name>
<dbReference type="STRING" id="191770.SAMN04488013_107103"/>
<dbReference type="GO" id="GO:0009317">
    <property type="term" value="C:acetyl-CoA carboxylase complex"/>
    <property type="evidence" value="ECO:0007669"/>
    <property type="project" value="InterPro"/>
</dbReference>
<comment type="caution">
    <text evidence="13">The sequence shown here is derived from an EMBL/GenBank/DDBJ whole genome shotgun (WGS) entry which is preliminary data.</text>
</comment>
<dbReference type="PRINTS" id="PR01069">
    <property type="entry name" value="ACCCTRFRASEA"/>
</dbReference>
<evidence type="ECO:0000313" key="13">
    <source>
        <dbReference type="EMBL" id="TLQ08284.1"/>
    </source>
</evidence>
<dbReference type="GO" id="GO:0003989">
    <property type="term" value="F:acetyl-CoA carboxylase activity"/>
    <property type="evidence" value="ECO:0007669"/>
    <property type="project" value="InterPro"/>
</dbReference>
<dbReference type="GO" id="GO:0005524">
    <property type="term" value="F:ATP binding"/>
    <property type="evidence" value="ECO:0007669"/>
    <property type="project" value="UniProtKB-KW"/>
</dbReference>
<keyword evidence="10" id="KW-0963">Cytoplasm</keyword>
<dbReference type="InterPro" id="IPR011763">
    <property type="entry name" value="COA_CT_C"/>
</dbReference>
<dbReference type="HAMAP" id="MF_00823">
    <property type="entry name" value="AcetylCoA_CT_alpha"/>
    <property type="match status" value="1"/>
</dbReference>
<evidence type="ECO:0000256" key="6">
    <source>
        <dbReference type="ARBA" id="ARBA00022840"/>
    </source>
</evidence>
<comment type="catalytic activity">
    <reaction evidence="9 10">
        <text>N(6)-carboxybiotinyl-L-lysyl-[protein] + acetyl-CoA = N(6)-biotinyl-L-lysyl-[protein] + malonyl-CoA</text>
        <dbReference type="Rhea" id="RHEA:54728"/>
        <dbReference type="Rhea" id="RHEA-COMP:10505"/>
        <dbReference type="Rhea" id="RHEA-COMP:10506"/>
        <dbReference type="ChEBI" id="CHEBI:57288"/>
        <dbReference type="ChEBI" id="CHEBI:57384"/>
        <dbReference type="ChEBI" id="CHEBI:83144"/>
        <dbReference type="ChEBI" id="CHEBI:83145"/>
        <dbReference type="EC" id="2.1.3.15"/>
    </reaction>
</comment>
<dbReference type="NCBIfam" id="NF041504">
    <property type="entry name" value="AccA_sub"/>
    <property type="match status" value="1"/>
</dbReference>
<evidence type="ECO:0000256" key="2">
    <source>
        <dbReference type="ARBA" id="ARBA00022516"/>
    </source>
</evidence>
<evidence type="ECO:0000256" key="1">
    <source>
        <dbReference type="ARBA" id="ARBA00004956"/>
    </source>
</evidence>
<evidence type="ECO:0000256" key="7">
    <source>
        <dbReference type="ARBA" id="ARBA00023098"/>
    </source>
</evidence>
<dbReference type="GO" id="GO:2001295">
    <property type="term" value="P:malonyl-CoA biosynthetic process"/>
    <property type="evidence" value="ECO:0007669"/>
    <property type="project" value="UniProtKB-UniRule"/>
</dbReference>
<feature type="coiled-coil region" evidence="11">
    <location>
        <begin position="252"/>
        <end position="279"/>
    </location>
</feature>
<evidence type="ECO:0000256" key="11">
    <source>
        <dbReference type="SAM" id="Coils"/>
    </source>
</evidence>
<keyword evidence="13" id="KW-0436">Ligase</keyword>
<comment type="similarity">
    <text evidence="10">Belongs to the AccA family.</text>
</comment>